<evidence type="ECO:0000256" key="2">
    <source>
        <dbReference type="HAMAP-Rule" id="MF_00795"/>
    </source>
</evidence>
<proteinExistence type="inferred from homology"/>
<reference evidence="4" key="1">
    <citation type="submission" date="2016-10" db="EMBL/GenBank/DDBJ databases">
        <authorList>
            <person name="Varghese N."/>
            <person name="Submissions S."/>
        </authorList>
    </citation>
    <scope>NUCLEOTIDE SEQUENCE [LARGE SCALE GENOMIC DNA]</scope>
    <source>
        <strain evidence="4">ATCC 43811</strain>
    </source>
</reference>
<protein>
    <recommendedName>
        <fullName evidence="2">PF03932 family protein CutC</fullName>
    </recommendedName>
</protein>
<comment type="similarity">
    <text evidence="1 2">Belongs to the CutC family.</text>
</comment>
<accession>A0A1I1CXB7</accession>
<dbReference type="EMBL" id="FOKY01000001">
    <property type="protein sequence ID" value="SFB67389.1"/>
    <property type="molecule type" value="Genomic_DNA"/>
</dbReference>
<dbReference type="PANTHER" id="PTHR12598">
    <property type="entry name" value="COPPER HOMEOSTASIS PROTEIN CUTC"/>
    <property type="match status" value="1"/>
</dbReference>
<dbReference type="HAMAP" id="MF_00795">
    <property type="entry name" value="CutC"/>
    <property type="match status" value="1"/>
</dbReference>
<dbReference type="PANTHER" id="PTHR12598:SF0">
    <property type="entry name" value="COPPER HOMEOSTASIS PROTEIN CUTC HOMOLOG"/>
    <property type="match status" value="1"/>
</dbReference>
<dbReference type="Pfam" id="PF03932">
    <property type="entry name" value="CutC"/>
    <property type="match status" value="1"/>
</dbReference>
<dbReference type="Gene3D" id="3.20.20.380">
    <property type="entry name" value="Copper homeostasis (CutC) domain"/>
    <property type="match status" value="1"/>
</dbReference>
<dbReference type="Proteomes" id="UP000240042">
    <property type="component" value="Unassembled WGS sequence"/>
</dbReference>
<evidence type="ECO:0000256" key="1">
    <source>
        <dbReference type="ARBA" id="ARBA00007768"/>
    </source>
</evidence>
<organism evidence="3 4">
    <name type="scientific">Brevinema andersonii</name>
    <dbReference type="NCBI Taxonomy" id="34097"/>
    <lineage>
        <taxon>Bacteria</taxon>
        <taxon>Pseudomonadati</taxon>
        <taxon>Spirochaetota</taxon>
        <taxon>Spirochaetia</taxon>
        <taxon>Brevinematales</taxon>
        <taxon>Brevinemataceae</taxon>
        <taxon>Brevinema</taxon>
    </lineage>
</organism>
<sequence>MKLLREACVENFDQGYHAFQEGADRIELCDNLAVGGTTPSYATIASAREFIFIPSAVIIRARGGNFEYSDIEKNIMLQDAQVAHDLGIAGLVVGALKNSELDIEFLQQCRDIAKNCEIVCHMAFDDTKNLSESLSTLIKLGYDRVLTKGGSGKASENIPVLKQLVQQAGNKITILVGGGVAKDNYLDLARETGAIEFHGRKII</sequence>
<comment type="caution">
    <text evidence="2">Once thought to be involved in copper homeostasis, experiments in E.coli have shown this is not the case.</text>
</comment>
<name>A0A1I1CXB7_BREAD</name>
<dbReference type="InterPro" id="IPR036822">
    <property type="entry name" value="CutC-like_dom_sf"/>
</dbReference>
<keyword evidence="2" id="KW-0963">Cytoplasm</keyword>
<evidence type="ECO:0000313" key="3">
    <source>
        <dbReference type="EMBL" id="SFB67389.1"/>
    </source>
</evidence>
<evidence type="ECO:0000313" key="4">
    <source>
        <dbReference type="Proteomes" id="UP000240042"/>
    </source>
</evidence>
<dbReference type="OrthoDB" id="9815677at2"/>
<dbReference type="InterPro" id="IPR005627">
    <property type="entry name" value="CutC-like"/>
</dbReference>
<dbReference type="RefSeq" id="WP_092316969.1">
    <property type="nucleotide sequence ID" value="NZ_FOKY01000001.1"/>
</dbReference>
<dbReference type="SUPFAM" id="SSF110395">
    <property type="entry name" value="CutC-like"/>
    <property type="match status" value="1"/>
</dbReference>
<keyword evidence="4" id="KW-1185">Reference proteome</keyword>
<gene>
    <name evidence="2" type="primary">cutC</name>
    <name evidence="3" type="ORF">SAMN02745150_00056</name>
</gene>
<comment type="subcellular location">
    <subcellularLocation>
        <location evidence="2">Cytoplasm</location>
    </subcellularLocation>
</comment>
<dbReference type="STRING" id="34097.SAMN02745150_00056"/>
<dbReference type="GO" id="GO:0005737">
    <property type="term" value="C:cytoplasm"/>
    <property type="evidence" value="ECO:0007669"/>
    <property type="project" value="UniProtKB-SubCell"/>
</dbReference>
<dbReference type="GO" id="GO:0005507">
    <property type="term" value="F:copper ion binding"/>
    <property type="evidence" value="ECO:0007669"/>
    <property type="project" value="TreeGrafter"/>
</dbReference>
<dbReference type="AlphaFoldDB" id="A0A1I1CXB7"/>